<reference evidence="2" key="1">
    <citation type="submission" date="2019-04" db="EMBL/GenBank/DDBJ databases">
        <title>Nocardioides xinjiangensis sp. nov.</title>
        <authorList>
            <person name="Liu S."/>
        </authorList>
    </citation>
    <scope>NUCLEOTIDE SEQUENCE [LARGE SCALE GENOMIC DNA]</scope>
    <source>
        <strain evidence="2">18</strain>
    </source>
</reference>
<gene>
    <name evidence="1" type="ORF">FAB82_04250</name>
</gene>
<keyword evidence="2" id="KW-1185">Reference proteome</keyword>
<proteinExistence type="predicted"/>
<organism evidence="1 2">
    <name type="scientific">Glycomyces buryatensis</name>
    <dbReference type="NCBI Taxonomy" id="2570927"/>
    <lineage>
        <taxon>Bacteria</taxon>
        <taxon>Bacillati</taxon>
        <taxon>Actinomycetota</taxon>
        <taxon>Actinomycetes</taxon>
        <taxon>Glycomycetales</taxon>
        <taxon>Glycomycetaceae</taxon>
        <taxon>Glycomyces</taxon>
    </lineage>
</organism>
<protein>
    <submittedName>
        <fullName evidence="1">Uncharacterized protein</fullName>
    </submittedName>
</protein>
<sequence length="95" mass="10921">MAELTRMPFDRFRPLYIFGNDARYPSHVEAWAWECGAPTRLVVISDLDTLGERVTWVDGWVEPYGLYAMRFLGSLRGRLLGTLLRNRKGKGDTDV</sequence>
<dbReference type="RefSeq" id="WP_136533305.1">
    <property type="nucleotide sequence ID" value="NZ_STGY01000015.1"/>
</dbReference>
<dbReference type="Proteomes" id="UP000308760">
    <property type="component" value="Unassembled WGS sequence"/>
</dbReference>
<name>A0A4S8QEP9_9ACTN</name>
<evidence type="ECO:0000313" key="2">
    <source>
        <dbReference type="Proteomes" id="UP000308760"/>
    </source>
</evidence>
<accession>A0A4S8QEP9</accession>
<dbReference type="AlphaFoldDB" id="A0A4S8QEP9"/>
<evidence type="ECO:0000313" key="1">
    <source>
        <dbReference type="EMBL" id="THV42820.1"/>
    </source>
</evidence>
<dbReference type="EMBL" id="STGY01000015">
    <property type="protein sequence ID" value="THV42820.1"/>
    <property type="molecule type" value="Genomic_DNA"/>
</dbReference>
<comment type="caution">
    <text evidence="1">The sequence shown here is derived from an EMBL/GenBank/DDBJ whole genome shotgun (WGS) entry which is preliminary data.</text>
</comment>
<reference evidence="1 2" key="2">
    <citation type="submission" date="2019-05" db="EMBL/GenBank/DDBJ databases">
        <title>Glycomyces buryatensis sp. nov.</title>
        <authorList>
            <person name="Nikitina E."/>
        </authorList>
    </citation>
    <scope>NUCLEOTIDE SEQUENCE [LARGE SCALE GENOMIC DNA]</scope>
    <source>
        <strain evidence="1 2">18</strain>
    </source>
</reference>